<proteinExistence type="predicted"/>
<comment type="caution">
    <text evidence="1">The sequence shown here is derived from an EMBL/GenBank/DDBJ whole genome shotgun (WGS) entry which is preliminary data.</text>
</comment>
<dbReference type="AlphaFoldDB" id="A0A397GZC2"/>
<dbReference type="OrthoDB" id="2447036at2759"/>
<sequence length="373" mass="43027">MDNDFRTTKYLLIKKNVSFIGSKNERWVKIDPFETDDIRTNCKCVEKNHYMGDSNSNNNNHDNEKILFSSQVSVNIADETGFQNFTISGYIWVKFVTNNLEVSIDINDCRAGEMLSNKWPLLHKLGIGYFLDSVEIWITPISNTPMSKESLYILKGSPKPWNLNKDIGISEVLEDNHDFGASISRDLGVNFKRGKRNEQCFTSATTEWELIADGCGVTGLGWRYRYISNSPFKCLDRRRNFVPGEHSCHWLTLKEMSGFRITITQVLRCKITSGWRKYNPITRSKLKNLCPKMAHTFEISFNSLKNFNENLVDLKNSEEFQEGRLNVTLSKNSLSRMRNSKNSDIGNIKIKRSFEKFEKKMSEPGNNNNNNCN</sequence>
<dbReference type="EMBL" id="PQFF01000373">
    <property type="protein sequence ID" value="RHZ54988.1"/>
    <property type="molecule type" value="Genomic_DNA"/>
</dbReference>
<name>A0A397GZC2_9GLOM</name>
<evidence type="ECO:0000313" key="1">
    <source>
        <dbReference type="EMBL" id="RHZ54988.1"/>
    </source>
</evidence>
<accession>A0A397GZC2</accession>
<dbReference type="STRING" id="1348612.A0A397GZC2"/>
<dbReference type="Proteomes" id="UP000266861">
    <property type="component" value="Unassembled WGS sequence"/>
</dbReference>
<organism evidence="1 2">
    <name type="scientific">Diversispora epigaea</name>
    <dbReference type="NCBI Taxonomy" id="1348612"/>
    <lineage>
        <taxon>Eukaryota</taxon>
        <taxon>Fungi</taxon>
        <taxon>Fungi incertae sedis</taxon>
        <taxon>Mucoromycota</taxon>
        <taxon>Glomeromycotina</taxon>
        <taxon>Glomeromycetes</taxon>
        <taxon>Diversisporales</taxon>
        <taxon>Diversisporaceae</taxon>
        <taxon>Diversispora</taxon>
    </lineage>
</organism>
<protein>
    <submittedName>
        <fullName evidence="1">Uncharacterized protein</fullName>
    </submittedName>
</protein>
<gene>
    <name evidence="1" type="ORF">Glove_421g121</name>
</gene>
<reference evidence="1 2" key="1">
    <citation type="submission" date="2018-08" db="EMBL/GenBank/DDBJ databases">
        <title>Genome and evolution of the arbuscular mycorrhizal fungus Diversispora epigaea (formerly Glomus versiforme) and its bacterial endosymbionts.</title>
        <authorList>
            <person name="Sun X."/>
            <person name="Fei Z."/>
            <person name="Harrison M."/>
        </authorList>
    </citation>
    <scope>NUCLEOTIDE SEQUENCE [LARGE SCALE GENOMIC DNA]</scope>
    <source>
        <strain evidence="1 2">IT104</strain>
    </source>
</reference>
<keyword evidence="2" id="KW-1185">Reference proteome</keyword>
<evidence type="ECO:0000313" key="2">
    <source>
        <dbReference type="Proteomes" id="UP000266861"/>
    </source>
</evidence>